<keyword evidence="9" id="KW-0175">Coiled coil</keyword>
<evidence type="ECO:0000313" key="11">
    <source>
        <dbReference type="Proteomes" id="UP000663586"/>
    </source>
</evidence>
<keyword evidence="4 8" id="KW-0375">Hydrogen ion transport</keyword>
<sequence length="193" mass="21783">MSLETVVEDIRDEARARAEEIISDADERAEEIVAEAEADKEDTLAEAEAEIEKQIEQEQEQRLSSAKLEAKQERLEARRDALERVYDAVKTELTELDEERRRELTTALLDSAAAEFEDGAEIDVYGRPGDEELLASILDSYDGFELAGEHDCLGGVVLESDSSNVRVNNTFDAVLEEVWEDNLRDISTRLFDQ</sequence>
<evidence type="ECO:0000256" key="2">
    <source>
        <dbReference type="ARBA" id="ARBA00022448"/>
    </source>
</evidence>
<keyword evidence="3 8" id="KW-1003">Cell membrane</keyword>
<dbReference type="RefSeq" id="WP_238478001.1">
    <property type="nucleotide sequence ID" value="NZ_CP064786.1"/>
</dbReference>
<evidence type="ECO:0000256" key="6">
    <source>
        <dbReference type="ARBA" id="ARBA00023136"/>
    </source>
</evidence>
<dbReference type="GO" id="GO:0005524">
    <property type="term" value="F:ATP binding"/>
    <property type="evidence" value="ECO:0007669"/>
    <property type="project" value="UniProtKB-UniRule"/>
</dbReference>
<dbReference type="InterPro" id="IPR038495">
    <property type="entry name" value="ATPase_E_C"/>
</dbReference>
<feature type="coiled-coil region" evidence="9">
    <location>
        <begin position="15"/>
        <end position="99"/>
    </location>
</feature>
<dbReference type="NCBIfam" id="NF002629">
    <property type="entry name" value="PRK02292.1"/>
    <property type="match status" value="1"/>
</dbReference>
<comment type="subunit">
    <text evidence="8">Has multiple subunits with at least A(3), B(3), C, D, E, F, H, I and proteolipid K(x).</text>
</comment>
<evidence type="ECO:0000256" key="7">
    <source>
        <dbReference type="ARBA" id="ARBA00023310"/>
    </source>
</evidence>
<evidence type="ECO:0000256" key="1">
    <source>
        <dbReference type="ARBA" id="ARBA00005901"/>
    </source>
</evidence>
<evidence type="ECO:0000256" key="5">
    <source>
        <dbReference type="ARBA" id="ARBA00023065"/>
    </source>
</evidence>
<evidence type="ECO:0000256" key="4">
    <source>
        <dbReference type="ARBA" id="ARBA00022781"/>
    </source>
</evidence>
<protein>
    <recommendedName>
        <fullName evidence="8">A-type ATP synthase subunit E</fullName>
    </recommendedName>
</protein>
<keyword evidence="5 8" id="KW-0406">Ion transport</keyword>
<dbReference type="InterPro" id="IPR002842">
    <property type="entry name" value="ATPase_V1_Esu"/>
</dbReference>
<evidence type="ECO:0000256" key="9">
    <source>
        <dbReference type="SAM" id="Coils"/>
    </source>
</evidence>
<dbReference type="GO" id="GO:0042777">
    <property type="term" value="P:proton motive force-driven plasma membrane ATP synthesis"/>
    <property type="evidence" value="ECO:0007669"/>
    <property type="project" value="UniProtKB-UniRule"/>
</dbReference>
<organism evidence="10 11">
    <name type="scientific">Natranaeroarchaeum sulfidigenes</name>
    <dbReference type="NCBI Taxonomy" id="2784880"/>
    <lineage>
        <taxon>Archaea</taxon>
        <taxon>Methanobacteriati</taxon>
        <taxon>Methanobacteriota</taxon>
        <taxon>Stenosarchaea group</taxon>
        <taxon>Halobacteria</taxon>
        <taxon>Halobacteriales</taxon>
        <taxon>Natronoarchaeaceae</taxon>
        <taxon>Natranaeroarchaeum</taxon>
    </lineage>
</organism>
<comment type="subcellular location">
    <subcellularLocation>
        <location evidence="8">Cell membrane</location>
        <topology evidence="8">Peripheral membrane protein</topology>
    </subcellularLocation>
</comment>
<dbReference type="PANTHER" id="PTHR45715">
    <property type="entry name" value="ATPASE H+-TRANSPORTING V1 SUBUNIT E1A-RELATED"/>
    <property type="match status" value="1"/>
</dbReference>
<reference evidence="10" key="1">
    <citation type="submission" date="2020-11" db="EMBL/GenBank/DDBJ databases">
        <title>Carbohydrate-dependent, anaerobic sulfur respiration: A novel catabolism in halophilic archaea.</title>
        <authorList>
            <person name="Sorokin D.Y."/>
            <person name="Messina E."/>
            <person name="Smedile F."/>
            <person name="La Cono V."/>
            <person name="Hallsworth J.E."/>
            <person name="Yakimov M.M."/>
        </authorList>
    </citation>
    <scope>NUCLEOTIDE SEQUENCE</scope>
    <source>
        <strain evidence="10">AArc-S</strain>
    </source>
</reference>
<dbReference type="Gene3D" id="3.30.2320.30">
    <property type="entry name" value="ATP synthase, E subunit, C-terminal"/>
    <property type="match status" value="1"/>
</dbReference>
<dbReference type="Pfam" id="PF01991">
    <property type="entry name" value="vATP-synt_E"/>
    <property type="match status" value="1"/>
</dbReference>
<dbReference type="GO" id="GO:0046961">
    <property type="term" value="F:proton-transporting ATPase activity, rotational mechanism"/>
    <property type="evidence" value="ECO:0007669"/>
    <property type="project" value="InterPro"/>
</dbReference>
<dbReference type="AlphaFoldDB" id="A0A897MVD0"/>
<evidence type="ECO:0000256" key="8">
    <source>
        <dbReference type="HAMAP-Rule" id="MF_00311"/>
    </source>
</evidence>
<gene>
    <name evidence="8 10" type="primary">atpE</name>
    <name evidence="10" type="ORF">AArcS_2774</name>
</gene>
<name>A0A897MVD0_9EURY</name>
<dbReference type="HAMAP" id="MF_00311">
    <property type="entry name" value="ATP_synth_E_arch"/>
    <property type="match status" value="1"/>
</dbReference>
<keyword evidence="11" id="KW-1185">Reference proteome</keyword>
<keyword evidence="6 8" id="KW-0472">Membrane</keyword>
<evidence type="ECO:0000313" key="10">
    <source>
        <dbReference type="EMBL" id="QSG03968.1"/>
    </source>
</evidence>
<dbReference type="GO" id="GO:0033178">
    <property type="term" value="C:proton-transporting two-sector ATPase complex, catalytic domain"/>
    <property type="evidence" value="ECO:0007669"/>
    <property type="project" value="InterPro"/>
</dbReference>
<dbReference type="Gene3D" id="1.20.5.620">
    <property type="entry name" value="F1F0 ATP synthase subunit B, membrane domain"/>
    <property type="match status" value="1"/>
</dbReference>
<evidence type="ECO:0000256" key="3">
    <source>
        <dbReference type="ARBA" id="ARBA00022475"/>
    </source>
</evidence>
<dbReference type="GeneID" id="70686152"/>
<dbReference type="GO" id="GO:0046933">
    <property type="term" value="F:proton-transporting ATP synthase activity, rotational mechanism"/>
    <property type="evidence" value="ECO:0007669"/>
    <property type="project" value="UniProtKB-UniRule"/>
</dbReference>
<dbReference type="Proteomes" id="UP000663586">
    <property type="component" value="Chromosome"/>
</dbReference>
<proteinExistence type="inferred from homology"/>
<dbReference type="GO" id="GO:0005886">
    <property type="term" value="C:plasma membrane"/>
    <property type="evidence" value="ECO:0007669"/>
    <property type="project" value="UniProtKB-SubCell"/>
</dbReference>
<keyword evidence="7 8" id="KW-0066">ATP synthesis</keyword>
<comment type="function">
    <text evidence="8">Component of the A-type ATP synthase that produces ATP from ADP in the presence of a proton gradient across the membrane.</text>
</comment>
<dbReference type="KEGG" id="hara:AArcS_2774"/>
<dbReference type="SUPFAM" id="SSF160527">
    <property type="entry name" value="V-type ATPase subunit E-like"/>
    <property type="match status" value="1"/>
</dbReference>
<comment type="similarity">
    <text evidence="1 8">Belongs to the V-ATPase E subunit family.</text>
</comment>
<dbReference type="EMBL" id="CP064786">
    <property type="protein sequence ID" value="QSG03968.1"/>
    <property type="molecule type" value="Genomic_DNA"/>
</dbReference>
<keyword evidence="2 8" id="KW-0813">Transport</keyword>
<accession>A0A897MVD0</accession>